<feature type="transmembrane region" description="Helical" evidence="1">
    <location>
        <begin position="100"/>
        <end position="125"/>
    </location>
</feature>
<dbReference type="AlphaFoldDB" id="A0A0Q9XTX1"/>
<comment type="caution">
    <text evidence="2">The sequence shown here is derived from an EMBL/GenBank/DDBJ whole genome shotgun (WGS) entry which is preliminary data.</text>
</comment>
<feature type="transmembrane region" description="Helical" evidence="1">
    <location>
        <begin position="131"/>
        <end position="155"/>
    </location>
</feature>
<evidence type="ECO:0000313" key="3">
    <source>
        <dbReference type="Proteomes" id="UP000053881"/>
    </source>
</evidence>
<dbReference type="PATRIC" id="fig|217031.4.peg.5280"/>
<dbReference type="InterPro" id="IPR006938">
    <property type="entry name" value="DUF624"/>
</dbReference>
<accession>A0A0Q9XTX1</accession>
<dbReference type="EMBL" id="LGPB01000113">
    <property type="protein sequence ID" value="KRG11759.1"/>
    <property type="molecule type" value="Genomic_DNA"/>
</dbReference>
<evidence type="ECO:0000256" key="1">
    <source>
        <dbReference type="SAM" id="Phobius"/>
    </source>
</evidence>
<protein>
    <recommendedName>
        <fullName evidence="4">DUF624 domain-containing protein</fullName>
    </recommendedName>
</protein>
<dbReference type="Proteomes" id="UP000053881">
    <property type="component" value="Unassembled WGS sequence"/>
</dbReference>
<keyword evidence="1" id="KW-0472">Membrane</keyword>
<feature type="transmembrane region" description="Helical" evidence="1">
    <location>
        <begin position="28"/>
        <end position="52"/>
    </location>
</feature>
<proteinExistence type="predicted"/>
<evidence type="ECO:0000313" key="2">
    <source>
        <dbReference type="EMBL" id="KRG11759.1"/>
    </source>
</evidence>
<dbReference type="Pfam" id="PF04854">
    <property type="entry name" value="DUF624"/>
    <property type="match status" value="1"/>
</dbReference>
<keyword evidence="1" id="KW-0812">Transmembrane</keyword>
<name>A0A0Q9XTX1_9BACI</name>
<organism evidence="2 3">
    <name type="scientific">Lederbergia galactosidilytica</name>
    <dbReference type="NCBI Taxonomy" id="217031"/>
    <lineage>
        <taxon>Bacteria</taxon>
        <taxon>Bacillati</taxon>
        <taxon>Bacillota</taxon>
        <taxon>Bacilli</taxon>
        <taxon>Bacillales</taxon>
        <taxon>Bacillaceae</taxon>
        <taxon>Lederbergia</taxon>
    </lineage>
</organism>
<keyword evidence="1" id="KW-1133">Transmembrane helix</keyword>
<evidence type="ECO:0008006" key="4">
    <source>
        <dbReference type="Google" id="ProtNLM"/>
    </source>
</evidence>
<sequence>MAVARQYLRETAEPSIVKMFWRSYKEMFVKVNLFGLPIIGIILAMFMAIQHFQQVDGVFSQVLIYGAYFVIAILVILLIHGLPSLVHMEISFVHLVRGSFLITLIRPFHTIVVALMLITVCWVSYKMSIILAVFLITPVAYFWIKIALHAFLGFVTETETEHDKIMEA</sequence>
<feature type="transmembrane region" description="Helical" evidence="1">
    <location>
        <begin position="58"/>
        <end position="79"/>
    </location>
</feature>
<gene>
    <name evidence="2" type="ORF">ACA29_15545</name>
</gene>
<reference evidence="2 3" key="1">
    <citation type="submission" date="2015-06" db="EMBL/GenBank/DDBJ databases">
        <title>Genome sequencing project of Bacillus galactosidilyticus PL133.</title>
        <authorList>
            <person name="Gaiero J."/>
            <person name="Nicol R."/>
            <person name="Habash M."/>
        </authorList>
    </citation>
    <scope>NUCLEOTIDE SEQUENCE [LARGE SCALE GENOMIC DNA]</scope>
    <source>
        <strain evidence="2 3">PL133</strain>
    </source>
</reference>